<feature type="compositionally biased region" description="Pro residues" evidence="3">
    <location>
        <begin position="1"/>
        <end position="10"/>
    </location>
</feature>
<dbReference type="OrthoDB" id="1274115at2759"/>
<keyword evidence="5" id="KW-1185">Reference proteome</keyword>
<dbReference type="InterPro" id="IPR032675">
    <property type="entry name" value="LRR_dom_sf"/>
</dbReference>
<dbReference type="InterPro" id="IPR001611">
    <property type="entry name" value="Leu-rich_rpt"/>
</dbReference>
<dbReference type="EMBL" id="MDYL01000002">
    <property type="protein sequence ID" value="OQD77512.1"/>
    <property type="molecule type" value="Genomic_DNA"/>
</dbReference>
<name>A0A1V6PLI8_PENDC</name>
<dbReference type="PANTHER" id="PTHR48051">
    <property type="match status" value="1"/>
</dbReference>
<gene>
    <name evidence="4" type="ORF">PENDEC_c002G02642</name>
</gene>
<dbReference type="Proteomes" id="UP000191522">
    <property type="component" value="Unassembled WGS sequence"/>
</dbReference>
<feature type="region of interest" description="Disordered" evidence="3">
    <location>
        <begin position="1"/>
        <end position="65"/>
    </location>
</feature>
<dbReference type="SUPFAM" id="SSF52058">
    <property type="entry name" value="L domain-like"/>
    <property type="match status" value="1"/>
</dbReference>
<dbReference type="GO" id="GO:0005737">
    <property type="term" value="C:cytoplasm"/>
    <property type="evidence" value="ECO:0007669"/>
    <property type="project" value="TreeGrafter"/>
</dbReference>
<dbReference type="InterPro" id="IPR050216">
    <property type="entry name" value="LRR_domain-containing"/>
</dbReference>
<feature type="compositionally biased region" description="Low complexity" evidence="3">
    <location>
        <begin position="19"/>
        <end position="32"/>
    </location>
</feature>
<keyword evidence="1" id="KW-0433">Leucine-rich repeat</keyword>
<dbReference type="Pfam" id="PF13855">
    <property type="entry name" value="LRR_8"/>
    <property type="match status" value="1"/>
</dbReference>
<evidence type="ECO:0000313" key="4">
    <source>
        <dbReference type="EMBL" id="OQD77512.1"/>
    </source>
</evidence>
<evidence type="ECO:0000256" key="3">
    <source>
        <dbReference type="SAM" id="MobiDB-lite"/>
    </source>
</evidence>
<evidence type="ECO:0000256" key="2">
    <source>
        <dbReference type="ARBA" id="ARBA00022737"/>
    </source>
</evidence>
<dbReference type="InterPro" id="IPR003591">
    <property type="entry name" value="Leu-rich_rpt_typical-subtyp"/>
</dbReference>
<dbReference type="AlphaFoldDB" id="A0A1V6PLI8"/>
<organism evidence="4 5">
    <name type="scientific">Penicillium decumbens</name>
    <dbReference type="NCBI Taxonomy" id="69771"/>
    <lineage>
        <taxon>Eukaryota</taxon>
        <taxon>Fungi</taxon>
        <taxon>Dikarya</taxon>
        <taxon>Ascomycota</taxon>
        <taxon>Pezizomycotina</taxon>
        <taxon>Eurotiomycetes</taxon>
        <taxon>Eurotiomycetidae</taxon>
        <taxon>Eurotiales</taxon>
        <taxon>Aspergillaceae</taxon>
        <taxon>Penicillium</taxon>
    </lineage>
</organism>
<evidence type="ECO:0000313" key="5">
    <source>
        <dbReference type="Proteomes" id="UP000191522"/>
    </source>
</evidence>
<dbReference type="OMA" id="RYLPWEL"/>
<proteinExistence type="predicted"/>
<dbReference type="STRING" id="69771.A0A1V6PLI8"/>
<keyword evidence="2" id="KW-0677">Repeat</keyword>
<reference evidence="5" key="1">
    <citation type="journal article" date="2017" name="Nat. Microbiol.">
        <title>Global analysis of biosynthetic gene clusters reveals vast potential of secondary metabolite production in Penicillium species.</title>
        <authorList>
            <person name="Nielsen J.C."/>
            <person name="Grijseels S."/>
            <person name="Prigent S."/>
            <person name="Ji B."/>
            <person name="Dainat J."/>
            <person name="Nielsen K.F."/>
            <person name="Frisvad J.C."/>
            <person name="Workman M."/>
            <person name="Nielsen J."/>
        </authorList>
    </citation>
    <scope>NUCLEOTIDE SEQUENCE [LARGE SCALE GENOMIC DNA]</scope>
    <source>
        <strain evidence="5">IBT 11843</strain>
    </source>
</reference>
<sequence length="502" mass="55432">MDNEVPLPPPRRLRHRSPARAGPSPAGSVASSFRKARRLSRFDDCSSQPSSDPALFSSDDIPASGLENYNAPIAGGAGRKRRYRGTWWGEQVVDPKRKRADFKEKRHVDSGVWMGSDESLAETSLPSEDGPAWGEDLLKSVLDPQIKGGTPLEPSMSKINTPVQAQSRPIPVGIRDDVSEEHRIAKEIINNCLEKGEDSIDLGNLNLKSIGPGLLAPLQHLTKLPSVTEPPTSENAYTSLQPFLRIFLPNNNLTSLGSELFELKDLKVLSVRSNRLTALPANIRNLTALQVLNIAVNELTSLPWELLGLLQGDLTHLSIYPNPFPSIEEAEVAVWHRGSSQAGETPSEEALQFNEYDGEPPVDAWTTIRVATGPVKLLDMDGRPVESSAPTDSANRAPSLRELSLRTLVKMPGLDQITEEEMLDFPPLAVPLIALAKKWQSDGGWYCSVCHQAYVNPRSEWTEWWDCTPHENGMKRPRASAEKLRPLPFRRFGCSWACVPDS</sequence>
<protein>
    <recommendedName>
        <fullName evidence="6">Leucine-rich repeat-containing N-terminal plant-type domain-containing protein</fullName>
    </recommendedName>
</protein>
<dbReference type="PANTHER" id="PTHR48051:SF1">
    <property type="entry name" value="RAS SUPPRESSOR PROTEIN 1"/>
    <property type="match status" value="1"/>
</dbReference>
<dbReference type="Gene3D" id="3.80.10.10">
    <property type="entry name" value="Ribonuclease Inhibitor"/>
    <property type="match status" value="1"/>
</dbReference>
<accession>A0A1V6PLI8</accession>
<evidence type="ECO:0008006" key="6">
    <source>
        <dbReference type="Google" id="ProtNLM"/>
    </source>
</evidence>
<evidence type="ECO:0000256" key="1">
    <source>
        <dbReference type="ARBA" id="ARBA00022614"/>
    </source>
</evidence>
<feature type="region of interest" description="Disordered" evidence="3">
    <location>
        <begin position="379"/>
        <end position="398"/>
    </location>
</feature>
<comment type="caution">
    <text evidence="4">The sequence shown here is derived from an EMBL/GenBank/DDBJ whole genome shotgun (WGS) entry which is preliminary data.</text>
</comment>
<dbReference type="SMART" id="SM00369">
    <property type="entry name" value="LRR_TYP"/>
    <property type="match status" value="2"/>
</dbReference>